<reference evidence="1 2" key="1">
    <citation type="submission" date="2014-04" db="EMBL/GenBank/DDBJ databases">
        <authorList>
            <consortium name="DOE Joint Genome Institute"/>
            <person name="Kuo A."/>
            <person name="Gay G."/>
            <person name="Dore J."/>
            <person name="Kohler A."/>
            <person name="Nagy L.G."/>
            <person name="Floudas D."/>
            <person name="Copeland A."/>
            <person name="Barry K.W."/>
            <person name="Cichocki N."/>
            <person name="Veneault-Fourrey C."/>
            <person name="LaButti K."/>
            <person name="Lindquist E.A."/>
            <person name="Lipzen A."/>
            <person name="Lundell T."/>
            <person name="Morin E."/>
            <person name="Murat C."/>
            <person name="Sun H."/>
            <person name="Tunlid A."/>
            <person name="Henrissat B."/>
            <person name="Grigoriev I.V."/>
            <person name="Hibbett D.S."/>
            <person name="Martin F."/>
            <person name="Nordberg H.P."/>
            <person name="Cantor M.N."/>
            <person name="Hua S.X."/>
        </authorList>
    </citation>
    <scope>NUCLEOTIDE SEQUENCE [LARGE SCALE GENOMIC DNA]</scope>
    <source>
        <strain evidence="2">h7</strain>
    </source>
</reference>
<gene>
    <name evidence="1" type="ORF">M413DRAFT_280241</name>
</gene>
<organism evidence="1 2">
    <name type="scientific">Hebeloma cylindrosporum</name>
    <dbReference type="NCBI Taxonomy" id="76867"/>
    <lineage>
        <taxon>Eukaryota</taxon>
        <taxon>Fungi</taxon>
        <taxon>Dikarya</taxon>
        <taxon>Basidiomycota</taxon>
        <taxon>Agaricomycotina</taxon>
        <taxon>Agaricomycetes</taxon>
        <taxon>Agaricomycetidae</taxon>
        <taxon>Agaricales</taxon>
        <taxon>Agaricineae</taxon>
        <taxon>Hymenogastraceae</taxon>
        <taxon>Hebeloma</taxon>
    </lineage>
</organism>
<protein>
    <submittedName>
        <fullName evidence="1">Uncharacterized protein</fullName>
    </submittedName>
</protein>
<name>A0A0C3BJT3_HEBCY</name>
<dbReference type="EMBL" id="KN831800">
    <property type="protein sequence ID" value="KIM37000.1"/>
    <property type="molecule type" value="Genomic_DNA"/>
</dbReference>
<sequence length="73" mass="7831">MSTPPASLLTLTLRNCAFSLARTSGGYNTPPFHCSSPNPTVVDYGNRVKGRAGPHSYDGQGKRPCRLSLDCFS</sequence>
<evidence type="ECO:0000313" key="2">
    <source>
        <dbReference type="Proteomes" id="UP000053424"/>
    </source>
</evidence>
<dbReference type="Proteomes" id="UP000053424">
    <property type="component" value="Unassembled WGS sequence"/>
</dbReference>
<dbReference type="HOGENOM" id="CLU_2705075_0_0_1"/>
<proteinExistence type="predicted"/>
<reference evidence="2" key="2">
    <citation type="submission" date="2015-01" db="EMBL/GenBank/DDBJ databases">
        <title>Evolutionary Origins and Diversification of the Mycorrhizal Mutualists.</title>
        <authorList>
            <consortium name="DOE Joint Genome Institute"/>
            <consortium name="Mycorrhizal Genomics Consortium"/>
            <person name="Kohler A."/>
            <person name="Kuo A."/>
            <person name="Nagy L.G."/>
            <person name="Floudas D."/>
            <person name="Copeland A."/>
            <person name="Barry K.W."/>
            <person name="Cichocki N."/>
            <person name="Veneault-Fourrey C."/>
            <person name="LaButti K."/>
            <person name="Lindquist E.A."/>
            <person name="Lipzen A."/>
            <person name="Lundell T."/>
            <person name="Morin E."/>
            <person name="Murat C."/>
            <person name="Riley R."/>
            <person name="Ohm R."/>
            <person name="Sun H."/>
            <person name="Tunlid A."/>
            <person name="Henrissat B."/>
            <person name="Grigoriev I.V."/>
            <person name="Hibbett D.S."/>
            <person name="Martin F."/>
        </authorList>
    </citation>
    <scope>NUCLEOTIDE SEQUENCE [LARGE SCALE GENOMIC DNA]</scope>
    <source>
        <strain evidence="2">h7</strain>
    </source>
</reference>
<accession>A0A0C3BJT3</accession>
<dbReference type="AlphaFoldDB" id="A0A0C3BJT3"/>
<keyword evidence="2" id="KW-1185">Reference proteome</keyword>
<evidence type="ECO:0000313" key="1">
    <source>
        <dbReference type="EMBL" id="KIM37000.1"/>
    </source>
</evidence>